<organism evidence="2 3">
    <name type="scientific">Galerina marginata (strain CBS 339.88)</name>
    <dbReference type="NCBI Taxonomy" id="685588"/>
    <lineage>
        <taxon>Eukaryota</taxon>
        <taxon>Fungi</taxon>
        <taxon>Dikarya</taxon>
        <taxon>Basidiomycota</taxon>
        <taxon>Agaricomycotina</taxon>
        <taxon>Agaricomycetes</taxon>
        <taxon>Agaricomycetidae</taxon>
        <taxon>Agaricales</taxon>
        <taxon>Agaricineae</taxon>
        <taxon>Strophariaceae</taxon>
        <taxon>Galerina</taxon>
    </lineage>
</organism>
<accession>A0A067SZ17</accession>
<protein>
    <submittedName>
        <fullName evidence="2">Uncharacterized protein</fullName>
    </submittedName>
</protein>
<keyword evidence="3" id="KW-1185">Reference proteome</keyword>
<gene>
    <name evidence="2" type="ORF">GALMADRAFT_213462</name>
</gene>
<dbReference type="EMBL" id="KL142390">
    <property type="protein sequence ID" value="KDR71978.1"/>
    <property type="molecule type" value="Genomic_DNA"/>
</dbReference>
<evidence type="ECO:0000313" key="3">
    <source>
        <dbReference type="Proteomes" id="UP000027222"/>
    </source>
</evidence>
<evidence type="ECO:0000256" key="1">
    <source>
        <dbReference type="SAM" id="SignalP"/>
    </source>
</evidence>
<dbReference type="HOGENOM" id="CLU_1326453_0_0_1"/>
<dbReference type="STRING" id="685588.A0A067SZ17"/>
<dbReference type="OrthoDB" id="3064493at2759"/>
<dbReference type="Proteomes" id="UP000027222">
    <property type="component" value="Unassembled WGS sequence"/>
</dbReference>
<sequence>MQLTARNIITLVVLAVACVYAAPTTIERRATDLQVSLRESQPGTTAWHFALVIHAPGKITDSGTKNTVYHHVIDTESKCLEFQEKDSIRVKTSHISATATLIAAKQEKTDEALRDSAVAIFKTVPNSPVTPEGGFPNCLDFAVDAVGKLHANGYVSEEDYQQFDDYRTKVAQEVRDKTDKGTVEATGQTYLCTRANKKCTPSKSGKK</sequence>
<dbReference type="PROSITE" id="PS51257">
    <property type="entry name" value="PROKAR_LIPOPROTEIN"/>
    <property type="match status" value="1"/>
</dbReference>
<dbReference type="AlphaFoldDB" id="A0A067SZ17"/>
<evidence type="ECO:0000313" key="2">
    <source>
        <dbReference type="EMBL" id="KDR71978.1"/>
    </source>
</evidence>
<feature type="chain" id="PRO_5001649175" evidence="1">
    <location>
        <begin position="22"/>
        <end position="207"/>
    </location>
</feature>
<name>A0A067SZ17_GALM3</name>
<reference evidence="3" key="1">
    <citation type="journal article" date="2014" name="Proc. Natl. Acad. Sci. U.S.A.">
        <title>Extensive sampling of basidiomycete genomes demonstrates inadequacy of the white-rot/brown-rot paradigm for wood decay fungi.</title>
        <authorList>
            <person name="Riley R."/>
            <person name="Salamov A.A."/>
            <person name="Brown D.W."/>
            <person name="Nagy L.G."/>
            <person name="Floudas D."/>
            <person name="Held B.W."/>
            <person name="Levasseur A."/>
            <person name="Lombard V."/>
            <person name="Morin E."/>
            <person name="Otillar R."/>
            <person name="Lindquist E.A."/>
            <person name="Sun H."/>
            <person name="LaButti K.M."/>
            <person name="Schmutz J."/>
            <person name="Jabbour D."/>
            <person name="Luo H."/>
            <person name="Baker S.E."/>
            <person name="Pisabarro A.G."/>
            <person name="Walton J.D."/>
            <person name="Blanchette R.A."/>
            <person name="Henrissat B."/>
            <person name="Martin F."/>
            <person name="Cullen D."/>
            <person name="Hibbett D.S."/>
            <person name="Grigoriev I.V."/>
        </authorList>
    </citation>
    <scope>NUCLEOTIDE SEQUENCE [LARGE SCALE GENOMIC DNA]</scope>
    <source>
        <strain evidence="3">CBS 339.88</strain>
    </source>
</reference>
<keyword evidence="1" id="KW-0732">Signal</keyword>
<proteinExistence type="predicted"/>
<feature type="signal peptide" evidence="1">
    <location>
        <begin position="1"/>
        <end position="21"/>
    </location>
</feature>